<feature type="region of interest" description="Disordered" evidence="1">
    <location>
        <begin position="184"/>
        <end position="218"/>
    </location>
</feature>
<keyword evidence="2" id="KW-1133">Transmembrane helix</keyword>
<dbReference type="PATRIC" id="fig|1618450.3.peg.201"/>
<reference evidence="3 4" key="1">
    <citation type="journal article" date="2015" name="Nature">
        <title>rRNA introns, odd ribosomes, and small enigmatic genomes across a large radiation of phyla.</title>
        <authorList>
            <person name="Brown C.T."/>
            <person name="Hug L.A."/>
            <person name="Thomas B.C."/>
            <person name="Sharon I."/>
            <person name="Castelle C.J."/>
            <person name="Singh A."/>
            <person name="Wilkins M.J."/>
            <person name="Williams K.H."/>
            <person name="Banfield J.F."/>
        </authorList>
    </citation>
    <scope>NUCLEOTIDE SEQUENCE [LARGE SCALE GENOMIC DNA]</scope>
</reference>
<accession>A0A0G0SHB4</accession>
<keyword evidence="2" id="KW-0812">Transmembrane</keyword>
<evidence type="ECO:0000313" key="3">
    <source>
        <dbReference type="EMBL" id="KKR34090.1"/>
    </source>
</evidence>
<dbReference type="AlphaFoldDB" id="A0A0G0SHB4"/>
<organism evidence="3 4">
    <name type="scientific">Candidatus Gottesmanbacteria bacterium GW2011_GWC2_39_8</name>
    <dbReference type="NCBI Taxonomy" id="1618450"/>
    <lineage>
        <taxon>Bacteria</taxon>
        <taxon>Candidatus Gottesmaniibacteriota</taxon>
    </lineage>
</organism>
<sequence>MERWEQQVANMDNQNQNPTTNTNNNDSQSQTPVNNVPSPEGTVPTGPSPAINSILNNVPINPVQESVVPPVNPVPVAPVPVPVSPINSMMENSSSVPEIPPMTNSIPSNPVSANPVSESEINGVVGVGVSNVTEDAKKPGKLFYLIVIVTVVLFLTLLAFMAYMLKSNLTLGTSTAAVPPTPEIKQQAINSPPPLVPKVTSDPVTDQLNQQSGTDEIEEINKDLTTTDFSLLDKEVPEIEKGFTSP</sequence>
<feature type="transmembrane region" description="Helical" evidence="2">
    <location>
        <begin position="142"/>
        <end position="165"/>
    </location>
</feature>
<name>A0A0G0SHB4_9BACT</name>
<feature type="region of interest" description="Disordered" evidence="1">
    <location>
        <begin position="1"/>
        <end position="50"/>
    </location>
</feature>
<dbReference type="Proteomes" id="UP000034539">
    <property type="component" value="Unassembled WGS sequence"/>
</dbReference>
<keyword evidence="2" id="KW-0472">Membrane</keyword>
<gene>
    <name evidence="3" type="ORF">UT63_C0006G0008</name>
</gene>
<dbReference type="EMBL" id="LBXN01000006">
    <property type="protein sequence ID" value="KKR34090.1"/>
    <property type="molecule type" value="Genomic_DNA"/>
</dbReference>
<feature type="compositionally biased region" description="Polar residues" evidence="1">
    <location>
        <begin position="202"/>
        <end position="214"/>
    </location>
</feature>
<protein>
    <submittedName>
        <fullName evidence="3">Uncharacterized protein</fullName>
    </submittedName>
</protein>
<evidence type="ECO:0000256" key="1">
    <source>
        <dbReference type="SAM" id="MobiDB-lite"/>
    </source>
</evidence>
<comment type="caution">
    <text evidence="3">The sequence shown here is derived from an EMBL/GenBank/DDBJ whole genome shotgun (WGS) entry which is preliminary data.</text>
</comment>
<evidence type="ECO:0000313" key="4">
    <source>
        <dbReference type="Proteomes" id="UP000034539"/>
    </source>
</evidence>
<evidence type="ECO:0000256" key="2">
    <source>
        <dbReference type="SAM" id="Phobius"/>
    </source>
</evidence>
<proteinExistence type="predicted"/>
<feature type="compositionally biased region" description="Low complexity" evidence="1">
    <location>
        <begin position="12"/>
        <end position="32"/>
    </location>
</feature>